<keyword evidence="2 6" id="KW-0698">rRNA processing</keyword>
<dbReference type="GO" id="GO:0005829">
    <property type="term" value="C:cytosol"/>
    <property type="evidence" value="ECO:0007669"/>
    <property type="project" value="TreeGrafter"/>
</dbReference>
<keyword evidence="5 6" id="KW-0949">S-adenosyl-L-methionine</keyword>
<dbReference type="HAMAP" id="MF_00074">
    <property type="entry name" value="16SrRNA_methyltr_G"/>
    <property type="match status" value="1"/>
</dbReference>
<evidence type="ECO:0000256" key="1">
    <source>
        <dbReference type="ARBA" id="ARBA00022490"/>
    </source>
</evidence>
<comment type="caution">
    <text evidence="6">Lacks conserved residue(s) required for the propagation of feature annotation.</text>
</comment>
<dbReference type="Gene3D" id="3.40.50.150">
    <property type="entry name" value="Vaccinia Virus protein VP39"/>
    <property type="match status" value="1"/>
</dbReference>
<dbReference type="GO" id="GO:0070043">
    <property type="term" value="F:rRNA (guanine-N7-)-methyltransferase activity"/>
    <property type="evidence" value="ECO:0007669"/>
    <property type="project" value="UniProtKB-UniRule"/>
</dbReference>
<feature type="binding site" evidence="6">
    <location>
        <position position="139"/>
    </location>
    <ligand>
        <name>S-adenosyl-L-methionine</name>
        <dbReference type="ChEBI" id="CHEBI:59789"/>
    </ligand>
</feature>
<dbReference type="InterPro" id="IPR029063">
    <property type="entry name" value="SAM-dependent_MTases_sf"/>
</dbReference>
<comment type="similarity">
    <text evidence="6">Belongs to the methyltransferase superfamily. RNA methyltransferase RsmG family.</text>
</comment>
<feature type="binding site" evidence="6">
    <location>
        <position position="81"/>
    </location>
    <ligand>
        <name>S-adenosyl-L-methionine</name>
        <dbReference type="ChEBI" id="CHEBI:59789"/>
    </ligand>
</feature>
<dbReference type="InterPro" id="IPR003682">
    <property type="entry name" value="rRNA_ssu_MeTfrase_G"/>
</dbReference>
<gene>
    <name evidence="6" type="primary">rsmG</name>
    <name evidence="7" type="ORF">ENY07_00075</name>
</gene>
<keyword evidence="3 6" id="KW-0489">Methyltransferase</keyword>
<comment type="function">
    <text evidence="6">Specifically methylates the N7 position of guanine in position 527 of 16S rRNA.</text>
</comment>
<comment type="subcellular location">
    <subcellularLocation>
        <location evidence="6">Cytoplasm</location>
    </subcellularLocation>
</comment>
<evidence type="ECO:0000313" key="7">
    <source>
        <dbReference type="EMBL" id="HGC41615.1"/>
    </source>
</evidence>
<feature type="binding site" evidence="6">
    <location>
        <begin position="125"/>
        <end position="126"/>
    </location>
    <ligand>
        <name>S-adenosyl-L-methionine</name>
        <dbReference type="ChEBI" id="CHEBI:59789"/>
    </ligand>
</feature>
<feature type="binding site" evidence="6">
    <location>
        <position position="76"/>
    </location>
    <ligand>
        <name>S-adenosyl-L-methionine</name>
        <dbReference type="ChEBI" id="CHEBI:59789"/>
    </ligand>
</feature>
<protein>
    <recommendedName>
        <fullName evidence="6">Ribosomal RNA small subunit methyltransferase G</fullName>
        <ecNumber evidence="6">2.1.1.170</ecNumber>
    </recommendedName>
    <alternativeName>
        <fullName evidence="6">16S rRNA 7-methylguanosine methyltransferase</fullName>
        <shortName evidence="6">16S rRNA m7G methyltransferase</shortName>
    </alternativeName>
</protein>
<sequence>MFHVKQVPLNDIQTFTVSRETRDRLEILAAEVLRWTRSVQLISSRDHALIWSRHILDSLRLAPLLAGLTPPATDLGSGAGFPGLVLAIALDWPFHLIEADHRKAAFLMEAARHTGAQVVVHPQKIEAVALPPQRVITARALASLDRLLTLAVPKLAPTGACFFLKGRRFADELTAARRRWQMDVVVHPSRTDPSSVVLQISGATLARRAPDASD</sequence>
<evidence type="ECO:0000256" key="6">
    <source>
        <dbReference type="HAMAP-Rule" id="MF_00074"/>
    </source>
</evidence>
<dbReference type="AlphaFoldDB" id="A0A8J4H5Y2"/>
<evidence type="ECO:0000256" key="4">
    <source>
        <dbReference type="ARBA" id="ARBA00022679"/>
    </source>
</evidence>
<dbReference type="SUPFAM" id="SSF53335">
    <property type="entry name" value="S-adenosyl-L-methionine-dependent methyltransferases"/>
    <property type="match status" value="1"/>
</dbReference>
<dbReference type="EC" id="2.1.1.170" evidence="6"/>
<dbReference type="PANTHER" id="PTHR31760:SF0">
    <property type="entry name" value="S-ADENOSYL-L-METHIONINE-DEPENDENT METHYLTRANSFERASES SUPERFAMILY PROTEIN"/>
    <property type="match status" value="1"/>
</dbReference>
<evidence type="ECO:0000256" key="5">
    <source>
        <dbReference type="ARBA" id="ARBA00022691"/>
    </source>
</evidence>
<keyword evidence="4 6" id="KW-0808">Transferase</keyword>
<comment type="catalytic activity">
    <reaction evidence="6">
        <text>guanosine(527) in 16S rRNA + S-adenosyl-L-methionine = N(7)-methylguanosine(527) in 16S rRNA + S-adenosyl-L-homocysteine</text>
        <dbReference type="Rhea" id="RHEA:42732"/>
        <dbReference type="Rhea" id="RHEA-COMP:10209"/>
        <dbReference type="Rhea" id="RHEA-COMP:10210"/>
        <dbReference type="ChEBI" id="CHEBI:57856"/>
        <dbReference type="ChEBI" id="CHEBI:59789"/>
        <dbReference type="ChEBI" id="CHEBI:74269"/>
        <dbReference type="ChEBI" id="CHEBI:74480"/>
        <dbReference type="EC" id="2.1.1.170"/>
    </reaction>
</comment>
<reference evidence="7" key="1">
    <citation type="journal article" date="2020" name="mSystems">
        <title>Genome- and Community-Level Interaction Insights into Carbon Utilization and Element Cycling Functions of Hydrothermarchaeota in Hydrothermal Sediment.</title>
        <authorList>
            <person name="Zhou Z."/>
            <person name="Liu Y."/>
            <person name="Xu W."/>
            <person name="Pan J."/>
            <person name="Luo Z.H."/>
            <person name="Li M."/>
        </authorList>
    </citation>
    <scope>NUCLEOTIDE SEQUENCE</scope>
    <source>
        <strain evidence="7">SpSt-997</strain>
    </source>
</reference>
<accession>A0A8J4H5Y2</accession>
<dbReference type="Pfam" id="PF02527">
    <property type="entry name" value="GidB"/>
    <property type="match status" value="1"/>
</dbReference>
<organism evidence="7">
    <name type="scientific">Acidicaldus sp</name>
    <dbReference type="NCBI Taxonomy" id="1872105"/>
    <lineage>
        <taxon>Bacteria</taxon>
        <taxon>Pseudomonadati</taxon>
        <taxon>Pseudomonadota</taxon>
        <taxon>Alphaproteobacteria</taxon>
        <taxon>Acetobacterales</taxon>
        <taxon>Acetobacteraceae</taxon>
        <taxon>Acidicaldus</taxon>
    </lineage>
</organism>
<dbReference type="PANTHER" id="PTHR31760">
    <property type="entry name" value="S-ADENOSYL-L-METHIONINE-DEPENDENT METHYLTRANSFERASES SUPERFAMILY PROTEIN"/>
    <property type="match status" value="1"/>
</dbReference>
<keyword evidence="1 6" id="KW-0963">Cytoplasm</keyword>
<evidence type="ECO:0000256" key="3">
    <source>
        <dbReference type="ARBA" id="ARBA00022603"/>
    </source>
</evidence>
<comment type="caution">
    <text evidence="7">The sequence shown here is derived from an EMBL/GenBank/DDBJ whole genome shotgun (WGS) entry which is preliminary data.</text>
</comment>
<evidence type="ECO:0000256" key="2">
    <source>
        <dbReference type="ARBA" id="ARBA00022552"/>
    </source>
</evidence>
<proteinExistence type="inferred from homology"/>
<dbReference type="EMBL" id="DTQM01000002">
    <property type="protein sequence ID" value="HGC41615.1"/>
    <property type="molecule type" value="Genomic_DNA"/>
</dbReference>
<name>A0A8J4H5Y2_9PROT</name>